<feature type="domain" description="Helicase ATP-binding" evidence="1">
    <location>
        <begin position="9"/>
        <end position="349"/>
    </location>
</feature>
<dbReference type="SUPFAM" id="SSF52540">
    <property type="entry name" value="P-loop containing nucleoside triphosphate hydrolases"/>
    <property type="match status" value="2"/>
</dbReference>
<dbReference type="InterPro" id="IPR027417">
    <property type="entry name" value="P-loop_NTPase"/>
</dbReference>
<keyword evidence="2" id="KW-0347">Helicase</keyword>
<keyword evidence="2" id="KW-0378">Hydrolase</keyword>
<evidence type="ECO:0000259" key="1">
    <source>
        <dbReference type="SMART" id="SM00487"/>
    </source>
</evidence>
<dbReference type="InterPro" id="IPR001650">
    <property type="entry name" value="Helicase_C-like"/>
</dbReference>
<dbReference type="InterPro" id="IPR014001">
    <property type="entry name" value="Helicase_ATP-bd"/>
</dbReference>
<protein>
    <submittedName>
        <fullName evidence="2">Helicase</fullName>
    </submittedName>
</protein>
<dbReference type="Gene3D" id="3.40.50.300">
    <property type="entry name" value="P-loop containing nucleotide triphosphate hydrolases"/>
    <property type="match status" value="2"/>
</dbReference>
<accession>A0A5R9BBK8</accession>
<keyword evidence="3" id="KW-1185">Reference proteome</keyword>
<evidence type="ECO:0000313" key="3">
    <source>
        <dbReference type="Proteomes" id="UP000310458"/>
    </source>
</evidence>
<reference evidence="2 3" key="1">
    <citation type="submission" date="2019-05" db="EMBL/GenBank/DDBJ databases">
        <title>Nesterenkonia sp. GY074 isolated from the Southern Atlantic Ocean.</title>
        <authorList>
            <person name="Zhang G."/>
        </authorList>
    </citation>
    <scope>NUCLEOTIDE SEQUENCE [LARGE SCALE GENOMIC DNA]</scope>
    <source>
        <strain evidence="2 3">GY074</strain>
    </source>
</reference>
<sequence>MTGYRAAEHLAGLKDFQRNAVEHVIDRFYGAGRQTGSGRFLVADETGLGKSVIARGVVARTMEELAAQGRSSVTVLYICSNLDLARQNLSRLDITGGRIAPTSTRLAELARYPELLRQSHDVGGTQLNLVSFTPGTSFPERGGRRSGNARERALITVLLNQITGADDVEERAAALLMQGDVTSVERFENRIQWCRQELGEAGPDRLITESFARIAEESGALGHFRSMRQKALGAESLSPEWTEVNRRLGLIYALRSDLSRAGAAAMTPDLVILDEFQRFRKLMAAPGSPEDSPAAELARSLFGQRDSKLLLLSATPYSPYTAVQEAEDHHQDFLTVVDFLAGHSQQKVQEVQGSLAEFRRSLHSGDPSRPQQAAQSVRSSLLEVMSRSERPPLDEHQDLVDVVIPSIPVPEPQDFADWVVMRRMARHLGSHISSAYWKSVPHFSTFMNAYQIGRKIREQVEQNHTELQSMLVRTTRITSEMVEAGEHIDLGSGYLRHLAAETVDAGWWRMLWLPPSMPYLKHGEVYRPLADQSPTKHLIFSSWAAVPAAVSSLLSYEANRRVSQALPGGDQPASYGERLAVREDPGGRPASMSVMTLFWPHPQLARAGDPRRHADAPLSAQSLVKRVAAKLQPPRHGRFRPSGTPQPWNAFFSRPGAVPPGADPYQVRQQAGERDVTRTEAFRLHTEAALSQPEDEAAWHEMLPRLAAFSPGSIAYRCLQRIAPELDEARIWHAAWDLSLELRAMFNREETARLLTAVMGRKTPREQILDYIADGDLEAVLDEYLFQLVTELGEPTTAQALKRIVDRAAQGMAMRPVAQVGHDYTAAGDSQVRFDGVRFASRYGTGAQVDFDQSSHRQGEVRTSFNSPFAPFVLASTSAGQEGIDFHWWCHRVVHWNLPSNPVDFEQREGRVNRFAGHAVRRNIAQHHRREAAEAEHRPWHAAFSAAAQNSQARQRYGSFSPWWVYQGDARIQRVIYSYPHSAELSRYERLRETLTNYRLTLGQPRQEDLLALIRASGGESGRLTTIDLSPPAC</sequence>
<proteinExistence type="predicted"/>
<dbReference type="SMART" id="SM00487">
    <property type="entry name" value="DEXDc"/>
    <property type="match status" value="1"/>
</dbReference>
<evidence type="ECO:0000313" key="2">
    <source>
        <dbReference type="EMBL" id="TLP95195.1"/>
    </source>
</evidence>
<gene>
    <name evidence="2" type="ORF">FEF26_10505</name>
</gene>
<organism evidence="2 3">
    <name type="scientific">Nesterenkonia salmonea</name>
    <dbReference type="NCBI Taxonomy" id="1804987"/>
    <lineage>
        <taxon>Bacteria</taxon>
        <taxon>Bacillati</taxon>
        <taxon>Actinomycetota</taxon>
        <taxon>Actinomycetes</taxon>
        <taxon>Micrococcales</taxon>
        <taxon>Micrococcaceae</taxon>
        <taxon>Nesterenkonia</taxon>
    </lineage>
</organism>
<comment type="caution">
    <text evidence="2">The sequence shown here is derived from an EMBL/GenBank/DDBJ whole genome shotgun (WGS) entry which is preliminary data.</text>
</comment>
<dbReference type="Proteomes" id="UP000310458">
    <property type="component" value="Unassembled WGS sequence"/>
</dbReference>
<dbReference type="GO" id="GO:0004386">
    <property type="term" value="F:helicase activity"/>
    <property type="evidence" value="ECO:0007669"/>
    <property type="project" value="UniProtKB-KW"/>
</dbReference>
<dbReference type="AlphaFoldDB" id="A0A5R9BBK8"/>
<dbReference type="RefSeq" id="WP_138253494.1">
    <property type="nucleotide sequence ID" value="NZ_VAVZ01000028.1"/>
</dbReference>
<keyword evidence="2" id="KW-0067">ATP-binding</keyword>
<name>A0A5R9BBK8_9MICC</name>
<dbReference type="EMBL" id="VAVZ01000028">
    <property type="protein sequence ID" value="TLP95195.1"/>
    <property type="molecule type" value="Genomic_DNA"/>
</dbReference>
<keyword evidence="2" id="KW-0547">Nucleotide-binding</keyword>
<dbReference type="OrthoDB" id="9814088at2"/>
<dbReference type="Pfam" id="PF00271">
    <property type="entry name" value="Helicase_C"/>
    <property type="match status" value="1"/>
</dbReference>